<evidence type="ECO:0000313" key="3">
    <source>
        <dbReference type="Proteomes" id="UP000321287"/>
    </source>
</evidence>
<dbReference type="AlphaFoldDB" id="A0AAN4U1F9"/>
<dbReference type="EMBL" id="BJVS01000001">
    <property type="protein sequence ID" value="GEL52469.1"/>
    <property type="molecule type" value="Genomic_DNA"/>
</dbReference>
<proteinExistence type="predicted"/>
<evidence type="ECO:0000259" key="1">
    <source>
        <dbReference type="Pfam" id="PF01408"/>
    </source>
</evidence>
<evidence type="ECO:0000313" key="2">
    <source>
        <dbReference type="EMBL" id="GEL52469.1"/>
    </source>
</evidence>
<name>A0AAN4U1F9_9PROT</name>
<organism evidence="2 3">
    <name type="scientific">Asaia bogorensis NBRC 16594</name>
    <dbReference type="NCBI Taxonomy" id="1231624"/>
    <lineage>
        <taxon>Bacteria</taxon>
        <taxon>Pseudomonadati</taxon>
        <taxon>Pseudomonadota</taxon>
        <taxon>Alphaproteobacteria</taxon>
        <taxon>Acetobacterales</taxon>
        <taxon>Acetobacteraceae</taxon>
        <taxon>Asaia</taxon>
    </lineage>
</organism>
<feature type="domain" description="Gfo/Idh/MocA-like oxidoreductase N-terminal" evidence="1">
    <location>
        <begin position="2"/>
        <end position="112"/>
    </location>
</feature>
<accession>A0AAN4U1F9</accession>
<dbReference type="InterPro" id="IPR000683">
    <property type="entry name" value="Gfo/Idh/MocA-like_OxRdtase_N"/>
</dbReference>
<dbReference type="PANTHER" id="PTHR43377:SF1">
    <property type="entry name" value="BILIVERDIN REDUCTASE A"/>
    <property type="match status" value="1"/>
</dbReference>
<gene>
    <name evidence="2" type="ORF">ABO01nite_04760</name>
</gene>
<keyword evidence="3" id="KW-1185">Reference proteome</keyword>
<dbReference type="RefSeq" id="WP_062164905.1">
    <property type="nucleotide sequence ID" value="NZ_AP014690.1"/>
</dbReference>
<reference evidence="2 3" key="1">
    <citation type="submission" date="2019-07" db="EMBL/GenBank/DDBJ databases">
        <title>Whole genome shotgun sequence of Asaia bogorensis NBRC 16594.</title>
        <authorList>
            <person name="Hosoyama A."/>
            <person name="Uohara A."/>
            <person name="Ohji S."/>
            <person name="Ichikawa N."/>
        </authorList>
    </citation>
    <scope>NUCLEOTIDE SEQUENCE [LARGE SCALE GENOMIC DNA]</scope>
    <source>
        <strain evidence="2 3">NBRC 16594</strain>
    </source>
</reference>
<dbReference type="SUPFAM" id="SSF51735">
    <property type="entry name" value="NAD(P)-binding Rossmann-fold domains"/>
    <property type="match status" value="1"/>
</dbReference>
<dbReference type="InterPro" id="IPR036291">
    <property type="entry name" value="NAD(P)-bd_dom_sf"/>
</dbReference>
<dbReference type="GO" id="GO:0000166">
    <property type="term" value="F:nucleotide binding"/>
    <property type="evidence" value="ECO:0007669"/>
    <property type="project" value="InterPro"/>
</dbReference>
<comment type="caution">
    <text evidence="2">The sequence shown here is derived from an EMBL/GenBank/DDBJ whole genome shotgun (WGS) entry which is preliminary data.</text>
</comment>
<dbReference type="GeneID" id="78226879"/>
<dbReference type="Pfam" id="PF01408">
    <property type="entry name" value="GFO_IDH_MocA"/>
    <property type="match status" value="1"/>
</dbReference>
<dbReference type="PANTHER" id="PTHR43377">
    <property type="entry name" value="BILIVERDIN REDUCTASE A"/>
    <property type="match status" value="1"/>
</dbReference>
<dbReference type="Gene3D" id="3.40.50.720">
    <property type="entry name" value="NAD(P)-binding Rossmann-like Domain"/>
    <property type="match status" value="1"/>
</dbReference>
<dbReference type="Proteomes" id="UP000321287">
    <property type="component" value="Unassembled WGS sequence"/>
</dbReference>
<dbReference type="KEGG" id="abg:Asbog_01850"/>
<sequence length="309" mass="33585">MIRIAVIGVGQIACQQHLPALAASSAYHLAAAVSPVPVTMEVPVFASIAALIESHIDIDAVAICTPPSMRYDLAMQAIEAGWHVLLEKPPTLTRSQAQALLAEARQRGLTVFAAWHSIHAAAVPSVAAFLKENDPVRVEISWKENADKWHPGADWLWRPGALGVFDAGINALSILCAVSPEALVFEQASLDFFAQQQAPARASLALVGARTRCPVSASFDWRHERENEIWEIIWTMPDGAQLLMSEGGARLSLGGKVMPLAESREYDGVYDSFAALITAQDCALDLRPLDIVTESLAYGTRHRRSDEFQ</sequence>
<protein>
    <submittedName>
        <fullName evidence="2">Galactose 1-dehydrogenase</fullName>
    </submittedName>
</protein>
<dbReference type="InterPro" id="IPR051450">
    <property type="entry name" value="Gfo/Idh/MocA_Oxidoreductases"/>
</dbReference>
<dbReference type="Gene3D" id="3.30.360.10">
    <property type="entry name" value="Dihydrodipicolinate Reductase, domain 2"/>
    <property type="match status" value="1"/>
</dbReference>